<name>A0A5M3N1X4_CONPW</name>
<feature type="repeat" description="WD" evidence="3">
    <location>
        <begin position="106"/>
        <end position="141"/>
    </location>
</feature>
<proteinExistence type="predicted"/>
<dbReference type="EMBL" id="JH711574">
    <property type="protein sequence ID" value="EIW85390.1"/>
    <property type="molecule type" value="Genomic_DNA"/>
</dbReference>
<feature type="non-terminal residue" evidence="5">
    <location>
        <position position="1"/>
    </location>
</feature>
<dbReference type="Gene3D" id="2.130.10.10">
    <property type="entry name" value="YVTN repeat-like/Quinoprotein amine dehydrogenase"/>
    <property type="match status" value="2"/>
</dbReference>
<evidence type="ECO:0000256" key="2">
    <source>
        <dbReference type="ARBA" id="ARBA00022737"/>
    </source>
</evidence>
<dbReference type="InterPro" id="IPR015943">
    <property type="entry name" value="WD40/YVTN_repeat-like_dom_sf"/>
</dbReference>
<comment type="caution">
    <text evidence="5">The sequence shown here is derived from an EMBL/GenBank/DDBJ whole genome shotgun (WGS) entry which is preliminary data.</text>
</comment>
<dbReference type="PROSITE" id="PS50082">
    <property type="entry name" value="WD_REPEATS_2"/>
    <property type="match status" value="1"/>
</dbReference>
<dbReference type="SMART" id="SM00320">
    <property type="entry name" value="WD40"/>
    <property type="match status" value="5"/>
</dbReference>
<dbReference type="InterPro" id="IPR036322">
    <property type="entry name" value="WD40_repeat_dom_sf"/>
</dbReference>
<evidence type="ECO:0000256" key="1">
    <source>
        <dbReference type="ARBA" id="ARBA00022574"/>
    </source>
</evidence>
<dbReference type="OMA" id="TIRTWPL"/>
<keyword evidence="2" id="KW-0677">Repeat</keyword>
<feature type="compositionally biased region" description="Acidic residues" evidence="4">
    <location>
        <begin position="371"/>
        <end position="382"/>
    </location>
</feature>
<feature type="region of interest" description="Disordered" evidence="4">
    <location>
        <begin position="345"/>
        <end position="382"/>
    </location>
</feature>
<evidence type="ECO:0000256" key="3">
    <source>
        <dbReference type="PROSITE-ProRule" id="PRU00221"/>
    </source>
</evidence>
<dbReference type="InterPro" id="IPR001680">
    <property type="entry name" value="WD40_rpt"/>
</dbReference>
<dbReference type="GO" id="GO:0005634">
    <property type="term" value="C:nucleus"/>
    <property type="evidence" value="ECO:0007669"/>
    <property type="project" value="TreeGrafter"/>
</dbReference>
<dbReference type="Pfam" id="PF00400">
    <property type="entry name" value="WD40"/>
    <property type="match status" value="2"/>
</dbReference>
<keyword evidence="1 3" id="KW-0853">WD repeat</keyword>
<gene>
    <name evidence="5" type="ORF">CONPUDRAFT_48257</name>
</gene>
<dbReference type="PROSITE" id="PS50294">
    <property type="entry name" value="WD_REPEATS_REGION"/>
    <property type="match status" value="1"/>
</dbReference>
<dbReference type="GO" id="GO:1990234">
    <property type="term" value="C:transferase complex"/>
    <property type="evidence" value="ECO:0007669"/>
    <property type="project" value="UniProtKB-ARBA"/>
</dbReference>
<dbReference type="AlphaFoldDB" id="A0A5M3N1X4"/>
<accession>A0A5M3N1X4</accession>
<dbReference type="SUPFAM" id="SSF50978">
    <property type="entry name" value="WD40 repeat-like"/>
    <property type="match status" value="1"/>
</dbReference>
<organism evidence="5 6">
    <name type="scientific">Coniophora puteana (strain RWD-64-598)</name>
    <name type="common">Brown rot fungus</name>
    <dbReference type="NCBI Taxonomy" id="741705"/>
    <lineage>
        <taxon>Eukaryota</taxon>
        <taxon>Fungi</taxon>
        <taxon>Dikarya</taxon>
        <taxon>Basidiomycota</taxon>
        <taxon>Agaricomycotina</taxon>
        <taxon>Agaricomycetes</taxon>
        <taxon>Agaricomycetidae</taxon>
        <taxon>Boletales</taxon>
        <taxon>Coniophorineae</taxon>
        <taxon>Coniophoraceae</taxon>
        <taxon>Coniophora</taxon>
    </lineage>
</organism>
<evidence type="ECO:0000313" key="6">
    <source>
        <dbReference type="Proteomes" id="UP000053558"/>
    </source>
</evidence>
<evidence type="ECO:0000256" key="4">
    <source>
        <dbReference type="SAM" id="MobiDB-lite"/>
    </source>
</evidence>
<protein>
    <submittedName>
        <fullName evidence="5">WD40 repeat-like protein</fullName>
    </submittedName>
</protein>
<keyword evidence="6" id="KW-1185">Reference proteome</keyword>
<evidence type="ECO:0000313" key="5">
    <source>
        <dbReference type="EMBL" id="EIW85390.1"/>
    </source>
</evidence>
<dbReference type="PANTHER" id="PTHR22847">
    <property type="entry name" value="WD40 REPEAT PROTEIN"/>
    <property type="match status" value="1"/>
</dbReference>
<reference evidence="6" key="1">
    <citation type="journal article" date="2012" name="Science">
        <title>The Paleozoic origin of enzymatic lignin decomposition reconstructed from 31 fungal genomes.</title>
        <authorList>
            <person name="Floudas D."/>
            <person name="Binder M."/>
            <person name="Riley R."/>
            <person name="Barry K."/>
            <person name="Blanchette R.A."/>
            <person name="Henrissat B."/>
            <person name="Martinez A.T."/>
            <person name="Otillar R."/>
            <person name="Spatafora J.W."/>
            <person name="Yadav J.S."/>
            <person name="Aerts A."/>
            <person name="Benoit I."/>
            <person name="Boyd A."/>
            <person name="Carlson A."/>
            <person name="Copeland A."/>
            <person name="Coutinho P.M."/>
            <person name="de Vries R.P."/>
            <person name="Ferreira P."/>
            <person name="Findley K."/>
            <person name="Foster B."/>
            <person name="Gaskell J."/>
            <person name="Glotzer D."/>
            <person name="Gorecki P."/>
            <person name="Heitman J."/>
            <person name="Hesse C."/>
            <person name="Hori C."/>
            <person name="Igarashi K."/>
            <person name="Jurgens J.A."/>
            <person name="Kallen N."/>
            <person name="Kersten P."/>
            <person name="Kohler A."/>
            <person name="Kuees U."/>
            <person name="Kumar T.K.A."/>
            <person name="Kuo A."/>
            <person name="LaButti K."/>
            <person name="Larrondo L.F."/>
            <person name="Lindquist E."/>
            <person name="Ling A."/>
            <person name="Lombard V."/>
            <person name="Lucas S."/>
            <person name="Lundell T."/>
            <person name="Martin R."/>
            <person name="McLaughlin D.J."/>
            <person name="Morgenstern I."/>
            <person name="Morin E."/>
            <person name="Murat C."/>
            <person name="Nagy L.G."/>
            <person name="Nolan M."/>
            <person name="Ohm R.A."/>
            <person name="Patyshakuliyeva A."/>
            <person name="Rokas A."/>
            <person name="Ruiz-Duenas F.J."/>
            <person name="Sabat G."/>
            <person name="Salamov A."/>
            <person name="Samejima M."/>
            <person name="Schmutz J."/>
            <person name="Slot J.C."/>
            <person name="St John F."/>
            <person name="Stenlid J."/>
            <person name="Sun H."/>
            <person name="Sun S."/>
            <person name="Syed K."/>
            <person name="Tsang A."/>
            <person name="Wiebenga A."/>
            <person name="Young D."/>
            <person name="Pisabarro A."/>
            <person name="Eastwood D.C."/>
            <person name="Martin F."/>
            <person name="Cullen D."/>
            <person name="Grigoriev I.V."/>
            <person name="Hibbett D.S."/>
        </authorList>
    </citation>
    <scope>NUCLEOTIDE SEQUENCE [LARGE SCALE GENOMIC DNA]</scope>
    <source>
        <strain evidence="6">RWD-64-598 SS2</strain>
    </source>
</reference>
<dbReference type="KEGG" id="cput:CONPUDRAFT_48257"/>
<dbReference type="RefSeq" id="XP_007764067.1">
    <property type="nucleotide sequence ID" value="XM_007765877.1"/>
</dbReference>
<dbReference type="Proteomes" id="UP000053558">
    <property type="component" value="Unassembled WGS sequence"/>
</dbReference>
<dbReference type="InterPro" id="IPR019775">
    <property type="entry name" value="WD40_repeat_CS"/>
</dbReference>
<dbReference type="GeneID" id="19207259"/>
<dbReference type="PROSITE" id="PS00678">
    <property type="entry name" value="WD_REPEATS_1"/>
    <property type="match status" value="1"/>
</dbReference>
<sequence>KARKEKADKVKNLGFAINLPGKALDLHVQGDYAWIAESGHVIKKIDLKARKTVQVYRGHSAPVTCVELYRAATDSGVKQLVVSGSWDKATTIKIWNTETKEPLSTVQAHDDFVKTLFSLPAANLLISSGSDKIVRFWDMSNVGKGQPPKSMGSISAHTRPVECIQGEAHSDSTVTLITGDTMGIIKVWKLEKTSDAEPLWKSTLEDTLDHHRTRINGLYYGSGFLLTASADETVQIIHYPATSGVKDPPPIALPQPVRAILPMAQTVLEESYLAVAFGDIIRLYDIAHPDEPEVVGEVDGHWHDVTALKLWIQVSEDDKGNKRIEPWIVSASLDGTIRKWRLGGTLPPHPTEAVLQPEPSGDAQDPSKLTEEEERELAELME</sequence>
<dbReference type="PANTHER" id="PTHR22847:SF637">
    <property type="entry name" value="WD REPEAT DOMAIN 5B"/>
    <property type="match status" value="1"/>
</dbReference>
<dbReference type="OrthoDB" id="6262491at2759"/>